<evidence type="ECO:0000256" key="8">
    <source>
        <dbReference type="ARBA" id="ARBA00023298"/>
    </source>
</evidence>
<evidence type="ECO:0000256" key="3">
    <source>
        <dbReference type="ARBA" id="ARBA00022537"/>
    </source>
</evidence>
<dbReference type="PANTHER" id="PTHR24198">
    <property type="entry name" value="ANKYRIN REPEAT AND PROTEIN KINASE DOMAIN-CONTAINING PROTEIN"/>
    <property type="match status" value="1"/>
</dbReference>
<evidence type="ECO:0000256" key="10">
    <source>
        <dbReference type="ARBA" id="ARBA00049715"/>
    </source>
</evidence>
<dbReference type="SUPFAM" id="SSF48403">
    <property type="entry name" value="Ankyrin repeat"/>
    <property type="match status" value="4"/>
</dbReference>
<dbReference type="RefSeq" id="XP_013787560.2">
    <property type="nucleotide sequence ID" value="XM_013932106.2"/>
</dbReference>
<feature type="repeat" description="ANK" evidence="12">
    <location>
        <begin position="254"/>
        <end position="279"/>
    </location>
</feature>
<organism evidence="14 15">
    <name type="scientific">Limulus polyphemus</name>
    <name type="common">Atlantic horseshoe crab</name>
    <dbReference type="NCBI Taxonomy" id="6850"/>
    <lineage>
        <taxon>Eukaryota</taxon>
        <taxon>Metazoa</taxon>
        <taxon>Ecdysozoa</taxon>
        <taxon>Arthropoda</taxon>
        <taxon>Chelicerata</taxon>
        <taxon>Merostomata</taxon>
        <taxon>Xiphosura</taxon>
        <taxon>Limulidae</taxon>
        <taxon>Limulus</taxon>
    </lineage>
</organism>
<evidence type="ECO:0000256" key="7">
    <source>
        <dbReference type="ARBA" id="ARBA00023136"/>
    </source>
</evidence>
<proteinExistence type="inferred from homology"/>
<dbReference type="PRINTS" id="PR01415">
    <property type="entry name" value="ANKYRIN"/>
</dbReference>
<feature type="repeat" description="ANK" evidence="12">
    <location>
        <begin position="202"/>
        <end position="234"/>
    </location>
</feature>
<evidence type="ECO:0000256" key="12">
    <source>
        <dbReference type="PROSITE-ProRule" id="PRU00023"/>
    </source>
</evidence>
<evidence type="ECO:0000256" key="6">
    <source>
        <dbReference type="ARBA" id="ARBA00023043"/>
    </source>
</evidence>
<feature type="repeat" description="ANK" evidence="12">
    <location>
        <begin position="323"/>
        <end position="355"/>
    </location>
</feature>
<evidence type="ECO:0000256" key="9">
    <source>
        <dbReference type="ARBA" id="ARBA00049657"/>
    </source>
</evidence>
<keyword evidence="3" id="KW-1052">Target cell membrane</keyword>
<dbReference type="Gene3D" id="1.25.40.20">
    <property type="entry name" value="Ankyrin repeat-containing domain"/>
    <property type="match status" value="8"/>
</dbReference>
<evidence type="ECO:0000256" key="2">
    <source>
        <dbReference type="ARBA" id="ARBA00022483"/>
    </source>
</evidence>
<dbReference type="Proteomes" id="UP000694941">
    <property type="component" value="Unplaced"/>
</dbReference>
<keyword evidence="6 12" id="KW-0040">ANK repeat</keyword>
<keyword evidence="8" id="KW-1053">Target membrane</keyword>
<feature type="repeat" description="ANK" evidence="12">
    <location>
        <begin position="1175"/>
        <end position="1207"/>
    </location>
</feature>
<evidence type="ECO:0000313" key="15">
    <source>
        <dbReference type="RefSeq" id="XP_013787560.2"/>
    </source>
</evidence>
<accession>A0ABM1BS20</accession>
<name>A0ABM1BS20_LIMPO</name>
<dbReference type="SMART" id="SM00248">
    <property type="entry name" value="ANK"/>
    <property type="match status" value="23"/>
</dbReference>
<evidence type="ECO:0000256" key="11">
    <source>
        <dbReference type="ARBA" id="ARBA00049811"/>
    </source>
</evidence>
<keyword evidence="5" id="KW-0528">Neurotoxin</keyword>
<feature type="region of interest" description="Disordered" evidence="13">
    <location>
        <begin position="228"/>
        <end position="247"/>
    </location>
</feature>
<keyword evidence="5" id="KW-0800">Toxin</keyword>
<sequence>MLGHAVRPISVSRGSREGNDAFLKEPMEQCQVQIDDNKIKDALSAGVSLNTLNIICNGKNSLHRDVVPEKSESLYRNIVVALRHGHHNLAGQLIKECLEQGGYGFNKLHRDVLLNESEPLDKFRAVSVLKKPHENFKVTPLHCAAVNPNPKYLSSLLSVVPDYNLVDKSGWRPVHYAAACKSTGPLELLLSRGINAYETQTEGNTPLHVASQTGRHHNVELLFKHAVSSDEDEDSSDPSLEKFGVGGCERPNKKSYTPLHLAVLHGHLNVVKVLLKYSSVNKSTSAAVEKLTPLMIASQQGFLPIVKFLVENGKCLVEVGDKRHRTALTHAIINGHAHVASYLLRIGADPNTKDSSGNTLVHYAAAYGWYFCLKLLVVEAKADPNLPNDWKLTPFAVAFMKGHMGLVDFLLNLPNVDVNVWVDEKDMTLVMHTICSKISMTQLQRLNFLLVKYKSDCRKKDVFGNNALHHLVLQEADEMNTVRCYQEDKKVQNSHDQLVKKIAKLLLFHGCDPKEKNKTGESAFTLAVKKGCLVLAKEFLDHGCELTLEEDAVGDTLLHSFIQQALDKDVLPLLKAFLNAESSSSNYSPCETLRQMATKYNRNCRTPLLEALWSLKTTERPKSVKQLLHFIKFLLEELCSDVSALIKENQIGVAVCSALHLAAMCKTGQATKLLLAHQPPINVKDAEGRTPLVVAIVAANYEAAEALIKAGADVNIPLSKGEENLPPLLLAARDKKFSKLVPLLVQQKADVTAINHKDGNTALHYIVDIPVSDVEIVKKVIEAGANINAPNTFLRTPLHLSVNSHTGGTDVALDIQDYLLQRGAQTYIPDILGRIPLHYAFVKISRENDFSHSDPIELVGLLTRTVGTCPVDLADNNGQTPLHLAAAHGATISCMYLSQRMKTLDLKDKNGNTPLGLAVLHKHEGCAVMLLQKGASCTLDLVHTRPVREKENAWKWNYLKELPKPSIKHSILQEAVSIDWQGVLYLMLDQLETVGKGLSLALEAAVATSHYQLALKLMSRVRFGQTLYSEKQTMLHLLAREAVPGYQEELQVKVAKALIDKGVPIMARDEHDCSVVTYAAVNWNDTLCHFFTDVMGITEVIKADPDKSEHTPFSALFWQLGSEPFPKEIRNWCLNLIKSGASPNIITYYPIWETPYPGVPCCTKNIIHLQDDNCSKLSPLMVAIFKQNYQTVKMLISNGADVNFPDEQLKTPLMLAVRVNDVKMVKLLLNNSYDPDTDYHPLSGSRIEFQKNSSVDLTKQDKNGWTVIHHLVCPHPNFTYSDTTLLYLLAKVGAPLNTPDNTGLTPIQLAVRQQAENLVNALQELLKVPTAEQVTLHLNPPINIDDGIQWVLPGYSYKTDCKAMLEKLEKETSIKSNEEEPKPNVACLSGLSDSGEVVMDPNQNIPFDVLMTLVDLSYGSFGLYNFYKMQ</sequence>
<dbReference type="Pfam" id="PF13637">
    <property type="entry name" value="Ank_4"/>
    <property type="match status" value="1"/>
</dbReference>
<evidence type="ECO:0000256" key="4">
    <source>
        <dbReference type="ARBA" id="ARBA00022737"/>
    </source>
</evidence>
<feature type="repeat" description="ANK" evidence="12">
    <location>
        <begin position="1208"/>
        <end position="1240"/>
    </location>
</feature>
<keyword evidence="7" id="KW-0472">Membrane</keyword>
<feature type="repeat" description="ANK" evidence="12">
    <location>
        <begin position="289"/>
        <end position="313"/>
    </location>
</feature>
<comment type="subcellular location">
    <subcellularLocation>
        <location evidence="1">Target cell membrane</location>
    </subcellularLocation>
</comment>
<gene>
    <name evidence="15" type="primary">LOC106471504</name>
</gene>
<dbReference type="PROSITE" id="PS50088">
    <property type="entry name" value="ANK_REPEAT"/>
    <property type="match status" value="9"/>
</dbReference>
<reference evidence="15" key="1">
    <citation type="submission" date="2025-08" db="UniProtKB">
        <authorList>
            <consortium name="RefSeq"/>
        </authorList>
    </citation>
    <scope>IDENTIFICATION</scope>
    <source>
        <tissue evidence="15">Muscle</tissue>
    </source>
</reference>
<keyword evidence="2" id="KW-0268">Exocytosis</keyword>
<dbReference type="InterPro" id="IPR002110">
    <property type="entry name" value="Ankyrin_rpt"/>
</dbReference>
<feature type="repeat" description="ANK" evidence="12">
    <location>
        <begin position="687"/>
        <end position="719"/>
    </location>
</feature>
<evidence type="ECO:0000256" key="5">
    <source>
        <dbReference type="ARBA" id="ARBA00023028"/>
    </source>
</evidence>
<dbReference type="PANTHER" id="PTHR24198:SF165">
    <property type="entry name" value="ANKYRIN REPEAT-CONTAINING PROTEIN-RELATED"/>
    <property type="match status" value="1"/>
</dbReference>
<protein>
    <recommendedName>
        <fullName evidence="11">Alpha-latrotoxin</fullName>
    </recommendedName>
</protein>
<dbReference type="PROSITE" id="PS50297">
    <property type="entry name" value="ANK_REP_REGION"/>
    <property type="match status" value="8"/>
</dbReference>
<comment type="subunit">
    <text evidence="10">Homotetramer in membranes.</text>
</comment>
<keyword evidence="14" id="KW-1185">Reference proteome</keyword>
<evidence type="ECO:0000256" key="1">
    <source>
        <dbReference type="ARBA" id="ARBA00004175"/>
    </source>
</evidence>
<feature type="repeat" description="ANK" evidence="12">
    <location>
        <begin position="758"/>
        <end position="792"/>
    </location>
</feature>
<evidence type="ECO:0000256" key="13">
    <source>
        <dbReference type="SAM" id="MobiDB-lite"/>
    </source>
</evidence>
<dbReference type="Pfam" id="PF12796">
    <property type="entry name" value="Ank_2"/>
    <property type="match status" value="6"/>
</dbReference>
<keyword evidence="5" id="KW-0638">Presynaptic neurotoxin</keyword>
<evidence type="ECO:0000313" key="14">
    <source>
        <dbReference type="Proteomes" id="UP000694941"/>
    </source>
</evidence>
<keyword evidence="4" id="KW-0677">Repeat</keyword>
<comment type="similarity">
    <text evidence="9">Belongs to the cationic peptide 01 (latrotoxin) family. 03 (alpha-latrotoxin) subfamily.</text>
</comment>
<feature type="non-terminal residue" evidence="15">
    <location>
        <position position="1430"/>
    </location>
</feature>
<feature type="repeat" description="ANK" evidence="12">
    <location>
        <begin position="877"/>
        <end position="909"/>
    </location>
</feature>
<dbReference type="InterPro" id="IPR036770">
    <property type="entry name" value="Ankyrin_rpt-contain_sf"/>
</dbReference>
<dbReference type="GeneID" id="106471504"/>